<keyword evidence="2" id="KW-1185">Reference proteome</keyword>
<feature type="transmembrane region" description="Helical" evidence="1">
    <location>
        <begin position="89"/>
        <end position="113"/>
    </location>
</feature>
<evidence type="ECO:0000256" key="1">
    <source>
        <dbReference type="SAM" id="Phobius"/>
    </source>
</evidence>
<proteinExistence type="predicted"/>
<keyword evidence="1" id="KW-1133">Transmembrane helix</keyword>
<protein>
    <submittedName>
        <fullName evidence="3">G_PROTEIN_RECEP_F1_2 domain-containing protein</fullName>
    </submittedName>
</protein>
<feature type="transmembrane region" description="Helical" evidence="1">
    <location>
        <begin position="6"/>
        <end position="35"/>
    </location>
</feature>
<evidence type="ECO:0000313" key="2">
    <source>
        <dbReference type="Proteomes" id="UP000095282"/>
    </source>
</evidence>
<reference evidence="3" key="1">
    <citation type="submission" date="2016-11" db="UniProtKB">
        <authorList>
            <consortium name="WormBaseParasite"/>
        </authorList>
    </citation>
    <scope>IDENTIFICATION</scope>
</reference>
<name>A0A1I7UBH5_9PELO</name>
<dbReference type="AlphaFoldDB" id="A0A1I7UBH5"/>
<dbReference type="Proteomes" id="UP000095282">
    <property type="component" value="Unplaced"/>
</dbReference>
<keyword evidence="1" id="KW-0472">Membrane</keyword>
<organism evidence="2 3">
    <name type="scientific">Caenorhabditis tropicalis</name>
    <dbReference type="NCBI Taxonomy" id="1561998"/>
    <lineage>
        <taxon>Eukaryota</taxon>
        <taxon>Metazoa</taxon>
        <taxon>Ecdysozoa</taxon>
        <taxon>Nematoda</taxon>
        <taxon>Chromadorea</taxon>
        <taxon>Rhabditida</taxon>
        <taxon>Rhabditina</taxon>
        <taxon>Rhabditomorpha</taxon>
        <taxon>Rhabditoidea</taxon>
        <taxon>Rhabditidae</taxon>
        <taxon>Peloderinae</taxon>
        <taxon>Caenorhabditis</taxon>
    </lineage>
</organism>
<evidence type="ECO:0000313" key="3">
    <source>
        <dbReference type="WBParaSite" id="Csp11.Scaffold629.g7656.t2"/>
    </source>
</evidence>
<feature type="transmembrane region" description="Helical" evidence="1">
    <location>
        <begin position="63"/>
        <end position="83"/>
    </location>
</feature>
<dbReference type="WBParaSite" id="Csp11.Scaffold629.g7656.t2">
    <property type="protein sequence ID" value="Csp11.Scaffold629.g7656.t2"/>
    <property type="gene ID" value="Csp11.Scaffold629.g7656"/>
</dbReference>
<sequence>MIMSNKLYICFAVLNLCSTGLIVLVICINYILVLYELERRRAHLSKSAFQEHKVFIDEIGSHGILIFSMFVTLPCCWFVQFFVLEETDVSFMITICFLVFVSAPIPAMLSFLWRNSRVQMIRIFCCKRNNTVETLAARSLMQAA</sequence>
<accession>A0A1I7UBH5</accession>
<keyword evidence="1" id="KW-0812">Transmembrane</keyword>